<dbReference type="Proteomes" id="UP000604046">
    <property type="component" value="Unassembled WGS sequence"/>
</dbReference>
<dbReference type="PANTHER" id="PTHR31377">
    <property type="entry name" value="AGMATINE DEIMINASE-RELATED"/>
    <property type="match status" value="1"/>
</dbReference>
<dbReference type="SUPFAM" id="SSF55909">
    <property type="entry name" value="Pentein"/>
    <property type="match status" value="1"/>
</dbReference>
<dbReference type="AlphaFoldDB" id="A0A812IX27"/>
<accession>A0A812IX27</accession>
<comment type="caution">
    <text evidence="2">The sequence shown here is derived from an EMBL/GenBank/DDBJ whole genome shotgun (WGS) entry which is preliminary data.</text>
</comment>
<evidence type="ECO:0000313" key="3">
    <source>
        <dbReference type="Proteomes" id="UP000604046"/>
    </source>
</evidence>
<dbReference type="Pfam" id="PF04371">
    <property type="entry name" value="PAD_porph"/>
    <property type="match status" value="2"/>
</dbReference>
<dbReference type="GO" id="GO:0004668">
    <property type="term" value="F:protein-arginine deiminase activity"/>
    <property type="evidence" value="ECO:0007669"/>
    <property type="project" value="InterPro"/>
</dbReference>
<gene>
    <name evidence="2" type="primary">aguA</name>
    <name evidence="2" type="ORF">SNAT2548_LOCUS5080</name>
</gene>
<dbReference type="OrthoDB" id="544103at2759"/>
<protein>
    <submittedName>
        <fullName evidence="2">AguA protein</fullName>
    </submittedName>
</protein>
<reference evidence="2" key="1">
    <citation type="submission" date="2021-02" db="EMBL/GenBank/DDBJ databases">
        <authorList>
            <person name="Dougan E. K."/>
            <person name="Rhodes N."/>
            <person name="Thang M."/>
            <person name="Chan C."/>
        </authorList>
    </citation>
    <scope>NUCLEOTIDE SEQUENCE</scope>
</reference>
<organism evidence="2 3">
    <name type="scientific">Symbiodinium natans</name>
    <dbReference type="NCBI Taxonomy" id="878477"/>
    <lineage>
        <taxon>Eukaryota</taxon>
        <taxon>Sar</taxon>
        <taxon>Alveolata</taxon>
        <taxon>Dinophyceae</taxon>
        <taxon>Suessiales</taxon>
        <taxon>Symbiodiniaceae</taxon>
        <taxon>Symbiodinium</taxon>
    </lineage>
</organism>
<proteinExistence type="predicted"/>
<name>A0A812IX27_9DINO</name>
<dbReference type="GO" id="GO:0009446">
    <property type="term" value="P:putrescine biosynthetic process"/>
    <property type="evidence" value="ECO:0007669"/>
    <property type="project" value="InterPro"/>
</dbReference>
<dbReference type="EMBL" id="CAJNDS010000319">
    <property type="protein sequence ID" value="CAE7191836.1"/>
    <property type="molecule type" value="Genomic_DNA"/>
</dbReference>
<dbReference type="InterPro" id="IPR007466">
    <property type="entry name" value="Peptidyl-Arg-deiminase_porph"/>
</dbReference>
<keyword evidence="3" id="KW-1185">Reference proteome</keyword>
<sequence>MKDLGQIAKTIAKYEPVKILARGDPVFVNEAEDLRAVKFNFNGWGNEQAHSLDNRVAEAMADLAGVELVTSSTSSLVLECGEGSRSMEALLGLRKIIWLPGIAGKDVADGHTDFFACFAKPVPWKLSLFPSKVRTKSEDCAAGNAQSLCP</sequence>
<evidence type="ECO:0000313" key="2">
    <source>
        <dbReference type="EMBL" id="CAE7191836.1"/>
    </source>
</evidence>
<dbReference type="PANTHER" id="PTHR31377:SF0">
    <property type="entry name" value="AGMATINE DEIMINASE-RELATED"/>
    <property type="match status" value="1"/>
</dbReference>
<dbReference type="GO" id="GO:0047632">
    <property type="term" value="F:agmatine deiminase activity"/>
    <property type="evidence" value="ECO:0007669"/>
    <property type="project" value="TreeGrafter"/>
</dbReference>
<evidence type="ECO:0000256" key="1">
    <source>
        <dbReference type="ARBA" id="ARBA00022801"/>
    </source>
</evidence>
<dbReference type="Gene3D" id="3.75.10.10">
    <property type="entry name" value="L-arginine/glycine Amidinotransferase, Chain A"/>
    <property type="match status" value="2"/>
</dbReference>
<keyword evidence="1" id="KW-0378">Hydrolase</keyword>
<feature type="non-terminal residue" evidence="2">
    <location>
        <position position="1"/>
    </location>
</feature>